<dbReference type="Pfam" id="PF22616">
    <property type="entry name" value="HMD_N"/>
    <property type="match status" value="1"/>
</dbReference>
<organism evidence="4 5">
    <name type="scientific">Methanothermococcus okinawensis (strain DSM 14208 / JCM 11175 / IH1)</name>
    <dbReference type="NCBI Taxonomy" id="647113"/>
    <lineage>
        <taxon>Archaea</taxon>
        <taxon>Methanobacteriati</taxon>
        <taxon>Methanobacteriota</taxon>
        <taxon>Methanomada group</taxon>
        <taxon>Methanococci</taxon>
        <taxon>Methanococcales</taxon>
        <taxon>Methanococcaceae</taxon>
        <taxon>Methanothermococcus</taxon>
    </lineage>
</organism>
<gene>
    <name evidence="4" type="ordered locus">Metok_0617</name>
</gene>
<dbReference type="HOGENOM" id="CLU_069755_0_0_2"/>
<dbReference type="EMBL" id="CP002792">
    <property type="protein sequence ID" value="AEH06597.1"/>
    <property type="molecule type" value="Genomic_DNA"/>
</dbReference>
<name>F8ALP9_METOI</name>
<keyword evidence="2" id="KW-0560">Oxidoreductase</keyword>
<evidence type="ECO:0000313" key="5">
    <source>
        <dbReference type="Proteomes" id="UP000009296"/>
    </source>
</evidence>
<dbReference type="InterPro" id="IPR055205">
    <property type="entry name" value="HMD_N"/>
</dbReference>
<dbReference type="eggNOG" id="arCOG03195">
    <property type="taxonomic scope" value="Archaea"/>
</dbReference>
<dbReference type="InterPro" id="IPR010063">
    <property type="entry name" value="HMDII/III"/>
</dbReference>
<proteinExistence type="inferred from homology"/>
<dbReference type="GeneID" id="10772753"/>
<comment type="similarity">
    <text evidence="1">Belongs to the HMD family.</text>
</comment>
<dbReference type="NCBIfam" id="NF009208">
    <property type="entry name" value="PRK12557.1"/>
    <property type="match status" value="1"/>
</dbReference>
<protein>
    <submittedName>
        <fullName evidence="4">Coenzyme F420-dependent N(5),N(10)-methenyltetrahydromethanopterin reductase-related protein</fullName>
    </submittedName>
</protein>
<dbReference type="Proteomes" id="UP000009296">
    <property type="component" value="Chromosome"/>
</dbReference>
<dbReference type="InterPro" id="IPR036291">
    <property type="entry name" value="NAD(P)-bd_dom_sf"/>
</dbReference>
<evidence type="ECO:0000259" key="3">
    <source>
        <dbReference type="Pfam" id="PF22616"/>
    </source>
</evidence>
<evidence type="ECO:0000313" key="4">
    <source>
        <dbReference type="EMBL" id="AEH06597.1"/>
    </source>
</evidence>
<dbReference type="Gene3D" id="3.40.50.720">
    <property type="entry name" value="NAD(P)-binding Rossmann-like Domain"/>
    <property type="match status" value="1"/>
</dbReference>
<dbReference type="KEGG" id="mok:Metok_0617"/>
<accession>F8ALP9</accession>
<keyword evidence="5" id="KW-1185">Reference proteome</keyword>
<evidence type="ECO:0000256" key="1">
    <source>
        <dbReference type="ARBA" id="ARBA00008890"/>
    </source>
</evidence>
<dbReference type="NCBIfam" id="TIGR01724">
    <property type="entry name" value="hmd_rel"/>
    <property type="match status" value="1"/>
</dbReference>
<dbReference type="AlphaFoldDB" id="F8ALP9"/>
<dbReference type="RefSeq" id="WP_013866783.1">
    <property type="nucleotide sequence ID" value="NC_015636.1"/>
</dbReference>
<evidence type="ECO:0000256" key="2">
    <source>
        <dbReference type="ARBA" id="ARBA00023002"/>
    </source>
</evidence>
<feature type="domain" description="5,10-methenyltetrahydromethanopterin hydrogenase N-terminal" evidence="3">
    <location>
        <begin position="63"/>
        <end position="190"/>
    </location>
</feature>
<dbReference type="SUPFAM" id="SSF51735">
    <property type="entry name" value="NAD(P)-binding Rossmann-fold domains"/>
    <property type="match status" value="1"/>
</dbReference>
<sequence>MKISVYGAGNQNLYVNKLNLPKNYGGEPPYGGSRMAMEFAEAGHDVILAEPNKNILTEEMWKKVEESGVKVVSDDIEAAKHGEICIFFTPFGKRTIEIAKNILPHLPENGIIANTCTISPVVLYTALEVQLRTKRKDVGISSMHPAAVPGTPQHSHYVISGASTDGTHYATEEQIKKCVELAESANKKAYVVPADVSSTVAGIDPCFGAIMVAGVIDACKLNKRFKLPEGVFNEALLDSVRAIKNVIKEYEKISINTLSIEKFLEQIAYNLPKNIDSTLSSNLSSPDAIITHYFAIITSAGLINACKFSSKLGVSEYTIRENIINTFEELDYLINRNSIDKILEQIPMDILAKSARYYIMNDEYDNNGIVYSALKTLKNYKI</sequence>
<reference evidence="4" key="1">
    <citation type="submission" date="2011-05" db="EMBL/GenBank/DDBJ databases">
        <title>Complete sequence of chromosome of Methanothermococcus okinawensis IH1.</title>
        <authorList>
            <consortium name="US DOE Joint Genome Institute"/>
            <person name="Lucas S."/>
            <person name="Han J."/>
            <person name="Lapidus A."/>
            <person name="Cheng J.-F."/>
            <person name="Goodwin L."/>
            <person name="Pitluck S."/>
            <person name="Peters L."/>
            <person name="Mikhailova N."/>
            <person name="Held B."/>
            <person name="Han C."/>
            <person name="Tapia R."/>
            <person name="Land M."/>
            <person name="Hauser L."/>
            <person name="Kyrpides N."/>
            <person name="Ivanova N."/>
            <person name="Pagani I."/>
            <person name="Sieprawska-Lupa M."/>
            <person name="Takai K."/>
            <person name="Miyazaki J."/>
            <person name="Whitman W."/>
            <person name="Woyke T."/>
        </authorList>
    </citation>
    <scope>NUCLEOTIDE SEQUENCE</scope>
    <source>
        <strain evidence="4">IH1</strain>
    </source>
</reference>
<dbReference type="STRING" id="647113.Metok_0617"/>
<dbReference type="GO" id="GO:0016491">
    <property type="term" value="F:oxidoreductase activity"/>
    <property type="evidence" value="ECO:0007669"/>
    <property type="project" value="UniProtKB-KW"/>
</dbReference>